<accession>A0AC61U7R3</accession>
<reference evidence="1" key="1">
    <citation type="submission" date="2021-11" db="EMBL/GenBank/DDBJ databases">
        <title>Study of the species diversity of bacterial strains isolated from a unique natural object - Shulgan-Tash cave (Bashkiria).</title>
        <authorList>
            <person name="Sazanova A.L."/>
            <person name="Chirak E.R."/>
            <person name="Safronova V.I."/>
        </authorList>
    </citation>
    <scope>NUCLEOTIDE SEQUENCE</scope>
    <source>
        <strain evidence="1">P1</strain>
    </source>
</reference>
<dbReference type="Proteomes" id="UP001059663">
    <property type="component" value="Chromosome"/>
</dbReference>
<name>A0AC61U7R3_9MICO</name>
<organism evidence="1 2">
    <name type="scientific">Janibacter limosus</name>
    <dbReference type="NCBI Taxonomy" id="53458"/>
    <lineage>
        <taxon>Bacteria</taxon>
        <taxon>Bacillati</taxon>
        <taxon>Actinomycetota</taxon>
        <taxon>Actinomycetes</taxon>
        <taxon>Micrococcales</taxon>
        <taxon>Intrasporangiaceae</taxon>
        <taxon>Janibacter</taxon>
    </lineage>
</organism>
<dbReference type="EMBL" id="CP087977">
    <property type="protein sequence ID" value="UUZ45948.1"/>
    <property type="molecule type" value="Genomic_DNA"/>
</dbReference>
<proteinExistence type="predicted"/>
<protein>
    <submittedName>
        <fullName evidence="1">Uncharacterized protein</fullName>
    </submittedName>
</protein>
<sequence length="445" mass="47667">MTVHLWGALAVPRNAFLQPMAVVERLDDHRAEVRVRAQERQQLVGEAGRDLSEDELKAYVDHLEKTFNPATCPTCNLFEYCRGQIRSMSDPVALLTEIGIPPEQRPALSMVAAGEAETADVPDSTIGAVVATRDGQAVWTGQRRTDPVGLPGTVFLVPAKSDAAALGCYGIGVRRVDSVKDTPSWELSIFEDGQSMSTRLAIMELLGRVVAEAMADQAAANPTAPGPVQVVLPDTASGDLLVSMADSLAGTEISRLRWQRDLEVGRPPLTFDGEPATVPEALTEHQRLAVSFLLDRDRGRAMVLRESFVDLRAVLRRHVVPGGVLNDAGRLDYIVAWAEAADPLDHRAVSDAVASELHTPGRATLQHRLGQDPPVLAGFTSQAGRNTSGGLQGTDPRRTRVQGGHRRPGRSGTGKFASLAAARGVSGHRGRCTAGVEATHGLPRL</sequence>
<evidence type="ECO:0000313" key="1">
    <source>
        <dbReference type="EMBL" id="UUZ45948.1"/>
    </source>
</evidence>
<evidence type="ECO:0000313" key="2">
    <source>
        <dbReference type="Proteomes" id="UP001059663"/>
    </source>
</evidence>
<gene>
    <name evidence="1" type="ORF">LP422_08760</name>
</gene>